<dbReference type="Proteomes" id="UP001649230">
    <property type="component" value="Chromosome"/>
</dbReference>
<dbReference type="RefSeq" id="WP_235118129.1">
    <property type="nucleotide sequence ID" value="NZ_CP090978.1"/>
</dbReference>
<dbReference type="EMBL" id="CP090978">
    <property type="protein sequence ID" value="UJF31784.1"/>
    <property type="molecule type" value="Genomic_DNA"/>
</dbReference>
<protein>
    <submittedName>
        <fullName evidence="2">Uncharacterized protein</fullName>
    </submittedName>
</protein>
<reference evidence="2 3" key="1">
    <citation type="journal article" date="2024" name="Int. J. Syst. Evol. Microbiol.">
        <title>Paenibacillus hexagrammi sp. nov., a novel bacterium isolated from the gut content of Hexagrammos agrammus.</title>
        <authorList>
            <person name="Jung H.K."/>
            <person name="Kim D.G."/>
            <person name="Zin H."/>
            <person name="Park J."/>
            <person name="Jung H."/>
            <person name="Kim Y.O."/>
            <person name="Kong H.J."/>
            <person name="Kim J.W."/>
            <person name="Kim Y.S."/>
        </authorList>
    </citation>
    <scope>NUCLEOTIDE SEQUENCE [LARGE SCALE GENOMIC DNA]</scope>
    <source>
        <strain evidence="2 3">YPD9-1</strain>
    </source>
</reference>
<organism evidence="2 3">
    <name type="scientific">Paenibacillus hexagrammi</name>
    <dbReference type="NCBI Taxonomy" id="2908839"/>
    <lineage>
        <taxon>Bacteria</taxon>
        <taxon>Bacillati</taxon>
        <taxon>Bacillota</taxon>
        <taxon>Bacilli</taxon>
        <taxon>Bacillales</taxon>
        <taxon>Paenibacillaceae</taxon>
        <taxon>Paenibacillus</taxon>
    </lineage>
</organism>
<accession>A0ABY3SCQ8</accession>
<proteinExistence type="predicted"/>
<keyword evidence="1" id="KW-1133">Transmembrane helix</keyword>
<keyword evidence="1" id="KW-0812">Transmembrane</keyword>
<name>A0ABY3SCQ8_9BACL</name>
<keyword evidence="3" id="KW-1185">Reference proteome</keyword>
<feature type="transmembrane region" description="Helical" evidence="1">
    <location>
        <begin position="13"/>
        <end position="34"/>
    </location>
</feature>
<evidence type="ECO:0000313" key="2">
    <source>
        <dbReference type="EMBL" id="UJF31784.1"/>
    </source>
</evidence>
<keyword evidence="1" id="KW-0472">Membrane</keyword>
<evidence type="ECO:0000313" key="3">
    <source>
        <dbReference type="Proteomes" id="UP001649230"/>
    </source>
</evidence>
<evidence type="ECO:0000256" key="1">
    <source>
        <dbReference type="SAM" id="Phobius"/>
    </source>
</evidence>
<sequence>MYSGLKESLPTKWFHTANIVLMVVLMIMMLYPFWHILMYSLSDPKFASTGGVLPVAKASYLDDLYNRPRESIHCDGL</sequence>
<gene>
    <name evidence="2" type="ORF">L0M14_18655</name>
</gene>